<dbReference type="OrthoDB" id="5835862at2759"/>
<evidence type="ECO:0000313" key="5">
    <source>
        <dbReference type="WBParaSite" id="DME_0000181901-mRNA-1"/>
    </source>
</evidence>
<dbReference type="Proteomes" id="UP000038040">
    <property type="component" value="Unplaced"/>
</dbReference>
<sequence length="539" mass="60623">MFSRVTRPRLISSPSTSIHDELSMKRSTEIRSTQIQNDSAINRTTTCRTNNSGVNANLSSINPIEKTSINFSNNSSKKIMVAPQPKYSQNEDQVVSKCMKESNRNCVQRRHSGGAILSSTNVNSSHSGENWCFQENSLNFVDSRNNRDQVKINDVRVAVLEQRVRELEAAIISGHSPSVSTSTSFVVPVVGSKNSRVIRSPSGQCVISEISPTSVQHYVMQELKEKEQETERLRSQLKKLYSKMELRRAQYDDEVSGFRAESQEARLHLAKVKLRLDELENEYRIYREKTIETDAARNSAISSSIEKIAMQEKELNALRAELEKSLVTAKQLEKTKKDLELCELQNEMLSAQVDSKNSLIQNLEDSIFAMKMEASCIFESSSATPQDINLSDVKHCEPISTSAGISESSSNYKLSSEIVQDLPSNLSLLIRKQLNTTMECRLLAKCLKDMTSKAISGDLPSLNRLLGCKGDSMSECECDLLNVDANPISLISAERFIGRITDDLSRVEKDLNDLREKFVEYYEKKVANELEDDESCRVQ</sequence>
<organism evidence="3 5">
    <name type="scientific">Dracunculus medinensis</name>
    <name type="common">Guinea worm</name>
    <dbReference type="NCBI Taxonomy" id="318479"/>
    <lineage>
        <taxon>Eukaryota</taxon>
        <taxon>Metazoa</taxon>
        <taxon>Ecdysozoa</taxon>
        <taxon>Nematoda</taxon>
        <taxon>Chromadorea</taxon>
        <taxon>Rhabditida</taxon>
        <taxon>Spirurina</taxon>
        <taxon>Dracunculoidea</taxon>
        <taxon>Dracunculidae</taxon>
        <taxon>Dracunculus</taxon>
    </lineage>
</organism>
<reference evidence="2 4" key="2">
    <citation type="submission" date="2018-11" db="EMBL/GenBank/DDBJ databases">
        <authorList>
            <consortium name="Pathogen Informatics"/>
        </authorList>
    </citation>
    <scope>NUCLEOTIDE SEQUENCE [LARGE SCALE GENOMIC DNA]</scope>
</reference>
<reference evidence="5" key="1">
    <citation type="submission" date="2017-02" db="UniProtKB">
        <authorList>
            <consortium name="WormBaseParasite"/>
        </authorList>
    </citation>
    <scope>IDENTIFICATION</scope>
</reference>
<feature type="coiled-coil region" evidence="1">
    <location>
        <begin position="497"/>
        <end position="524"/>
    </location>
</feature>
<accession>A0A0N4U4T8</accession>
<feature type="coiled-coil region" evidence="1">
    <location>
        <begin position="220"/>
        <end position="366"/>
    </location>
</feature>
<name>A0A0N4U4T8_DRAME</name>
<dbReference type="AlphaFoldDB" id="A0A0N4U4T8"/>
<proteinExistence type="predicted"/>
<gene>
    <name evidence="2" type="ORF">DME_LOCUS6179</name>
</gene>
<keyword evidence="1" id="KW-0175">Coiled coil</keyword>
<dbReference type="WBParaSite" id="DME_0000181901-mRNA-1">
    <property type="protein sequence ID" value="DME_0000181901-mRNA-1"/>
    <property type="gene ID" value="DME_0000181901"/>
</dbReference>
<dbReference type="STRING" id="318479.A0A0N4U4T8"/>
<evidence type="ECO:0000313" key="3">
    <source>
        <dbReference type="Proteomes" id="UP000038040"/>
    </source>
</evidence>
<evidence type="ECO:0000313" key="4">
    <source>
        <dbReference type="Proteomes" id="UP000274756"/>
    </source>
</evidence>
<dbReference type="EMBL" id="UYYG01001154">
    <property type="protein sequence ID" value="VDN56206.1"/>
    <property type="molecule type" value="Genomic_DNA"/>
</dbReference>
<dbReference type="Proteomes" id="UP000274756">
    <property type="component" value="Unassembled WGS sequence"/>
</dbReference>
<protein>
    <submittedName>
        <fullName evidence="2 5">Uncharacterized protein</fullName>
    </submittedName>
</protein>
<evidence type="ECO:0000256" key="1">
    <source>
        <dbReference type="SAM" id="Coils"/>
    </source>
</evidence>
<evidence type="ECO:0000313" key="2">
    <source>
        <dbReference type="EMBL" id="VDN56206.1"/>
    </source>
</evidence>
<keyword evidence="4" id="KW-1185">Reference proteome</keyword>